<feature type="region of interest" description="Disordered" evidence="1">
    <location>
        <begin position="144"/>
        <end position="170"/>
    </location>
</feature>
<feature type="compositionally biased region" description="Acidic residues" evidence="1">
    <location>
        <begin position="291"/>
        <end position="302"/>
    </location>
</feature>
<feature type="region of interest" description="Disordered" evidence="1">
    <location>
        <begin position="54"/>
        <end position="82"/>
    </location>
</feature>
<feature type="region of interest" description="Disordered" evidence="1">
    <location>
        <begin position="401"/>
        <end position="420"/>
    </location>
</feature>
<comment type="caution">
    <text evidence="2">The sequence shown here is derived from an EMBL/GenBank/DDBJ whole genome shotgun (WGS) entry which is preliminary data.</text>
</comment>
<protein>
    <submittedName>
        <fullName evidence="2">Uncharacterized protein</fullName>
    </submittedName>
</protein>
<keyword evidence="3" id="KW-1185">Reference proteome</keyword>
<dbReference type="Proteomes" id="UP001231189">
    <property type="component" value="Unassembled WGS sequence"/>
</dbReference>
<sequence length="420" mass="44708">MAFGSVPYCVNTEGILRLPDPAAPRTSRITASSTTAPATQSPITAVLSAAILEPSPVSSPSASPIRSMTSMSVGSDDSGSSNPTSYYCNNCDTRHGLGSEDTPFICSAGYSSDGESIDSIPRAATWEAARHQIYAILNPITGEEISEGERTPQNNRNRCRNGETSASNDDSAYTITDEEWGIARDAIANRTPIPIGASAGTLNTPKTAEGATANLAAYLINHPPAPNDPMVQAHRGALESLAILGDKLAPRKEKNTHQGSGSKHPKDARNDITQSKIDKARRRRAAREGYDSEDSEETQEYDGELRDNCDREFQKIAAKFGVKQEVKVIDFPSKQLTIKNSNLKEIDDGKKMKQSDDSTTATIQFAAVEHKALEEGVKSSAAVDSTPPNITGMALAITGTSEAAEASAGKDQGKEDPPLI</sequence>
<organism evidence="2 3">
    <name type="scientific">Lolium multiflorum</name>
    <name type="common">Italian ryegrass</name>
    <name type="synonym">Lolium perenne subsp. multiflorum</name>
    <dbReference type="NCBI Taxonomy" id="4521"/>
    <lineage>
        <taxon>Eukaryota</taxon>
        <taxon>Viridiplantae</taxon>
        <taxon>Streptophyta</taxon>
        <taxon>Embryophyta</taxon>
        <taxon>Tracheophyta</taxon>
        <taxon>Spermatophyta</taxon>
        <taxon>Magnoliopsida</taxon>
        <taxon>Liliopsida</taxon>
        <taxon>Poales</taxon>
        <taxon>Poaceae</taxon>
        <taxon>BOP clade</taxon>
        <taxon>Pooideae</taxon>
        <taxon>Poodae</taxon>
        <taxon>Poeae</taxon>
        <taxon>Poeae Chloroplast Group 2 (Poeae type)</taxon>
        <taxon>Loliodinae</taxon>
        <taxon>Loliinae</taxon>
        <taxon>Lolium</taxon>
    </lineage>
</organism>
<proteinExistence type="predicted"/>
<feature type="compositionally biased region" description="Basic and acidic residues" evidence="1">
    <location>
        <begin position="411"/>
        <end position="420"/>
    </location>
</feature>
<name>A0AAD8TQA3_LOLMU</name>
<feature type="compositionally biased region" description="Low complexity" evidence="1">
    <location>
        <begin position="54"/>
        <end position="81"/>
    </location>
</feature>
<gene>
    <name evidence="2" type="ORF">QYE76_047404</name>
</gene>
<dbReference type="EMBL" id="JAUUTY010000002">
    <property type="protein sequence ID" value="KAK1686556.1"/>
    <property type="molecule type" value="Genomic_DNA"/>
</dbReference>
<evidence type="ECO:0000313" key="2">
    <source>
        <dbReference type="EMBL" id="KAK1686556.1"/>
    </source>
</evidence>
<reference evidence="2" key="1">
    <citation type="submission" date="2023-07" db="EMBL/GenBank/DDBJ databases">
        <title>A chromosome-level genome assembly of Lolium multiflorum.</title>
        <authorList>
            <person name="Chen Y."/>
            <person name="Copetti D."/>
            <person name="Kolliker R."/>
            <person name="Studer B."/>
        </authorList>
    </citation>
    <scope>NUCLEOTIDE SEQUENCE</scope>
    <source>
        <strain evidence="2">02402/16</strain>
        <tissue evidence="2">Leaf</tissue>
    </source>
</reference>
<feature type="region of interest" description="Disordered" evidence="1">
    <location>
        <begin position="19"/>
        <end position="39"/>
    </location>
</feature>
<dbReference type="AlphaFoldDB" id="A0AAD8TQA3"/>
<feature type="compositionally biased region" description="Low complexity" evidence="1">
    <location>
        <begin position="23"/>
        <end position="39"/>
    </location>
</feature>
<feature type="region of interest" description="Disordered" evidence="1">
    <location>
        <begin position="251"/>
        <end position="303"/>
    </location>
</feature>
<evidence type="ECO:0000313" key="3">
    <source>
        <dbReference type="Proteomes" id="UP001231189"/>
    </source>
</evidence>
<feature type="compositionally biased region" description="Polar residues" evidence="1">
    <location>
        <begin position="151"/>
        <end position="170"/>
    </location>
</feature>
<accession>A0AAD8TQA3</accession>
<evidence type="ECO:0000256" key="1">
    <source>
        <dbReference type="SAM" id="MobiDB-lite"/>
    </source>
</evidence>